<proteinExistence type="predicted"/>
<evidence type="ECO:0000313" key="2">
    <source>
        <dbReference type="Proteomes" id="UP000593567"/>
    </source>
</evidence>
<accession>A0A7J7KM65</accession>
<comment type="caution">
    <text evidence="1">The sequence shown here is derived from an EMBL/GenBank/DDBJ whole genome shotgun (WGS) entry which is preliminary data.</text>
</comment>
<dbReference type="EMBL" id="VXIV02000288">
    <property type="protein sequence ID" value="KAF6039254.1"/>
    <property type="molecule type" value="Genomic_DNA"/>
</dbReference>
<name>A0A7J7KM65_BUGNE</name>
<reference evidence="1" key="1">
    <citation type="submission" date="2020-06" db="EMBL/GenBank/DDBJ databases">
        <title>Draft genome of Bugula neritina, a colonial animal packing powerful symbionts and potential medicines.</title>
        <authorList>
            <person name="Rayko M."/>
        </authorList>
    </citation>
    <scope>NUCLEOTIDE SEQUENCE [LARGE SCALE GENOMIC DNA]</scope>
    <source>
        <strain evidence="1">Kwan_BN1</strain>
    </source>
</reference>
<organism evidence="1 2">
    <name type="scientific">Bugula neritina</name>
    <name type="common">Brown bryozoan</name>
    <name type="synonym">Sertularia neritina</name>
    <dbReference type="NCBI Taxonomy" id="10212"/>
    <lineage>
        <taxon>Eukaryota</taxon>
        <taxon>Metazoa</taxon>
        <taxon>Spiralia</taxon>
        <taxon>Lophotrochozoa</taxon>
        <taxon>Bryozoa</taxon>
        <taxon>Gymnolaemata</taxon>
        <taxon>Cheilostomatida</taxon>
        <taxon>Flustrina</taxon>
        <taxon>Buguloidea</taxon>
        <taxon>Bugulidae</taxon>
        <taxon>Bugula</taxon>
    </lineage>
</organism>
<dbReference type="Proteomes" id="UP000593567">
    <property type="component" value="Unassembled WGS sequence"/>
</dbReference>
<sequence>MSIVYVLRSCGTYTAHSNETAFRQDFRCQTSSFTTGSNLSMPTYCSTQRLETFYYQGGVEFIRPRYMHMY</sequence>
<dbReference type="AlphaFoldDB" id="A0A7J7KM65"/>
<protein>
    <submittedName>
        <fullName evidence="1">Uncharacterized protein</fullName>
    </submittedName>
</protein>
<keyword evidence="2" id="KW-1185">Reference proteome</keyword>
<gene>
    <name evidence="1" type="ORF">EB796_002449</name>
</gene>
<evidence type="ECO:0000313" key="1">
    <source>
        <dbReference type="EMBL" id="KAF6039254.1"/>
    </source>
</evidence>